<dbReference type="NCBIfam" id="TIGR03851">
    <property type="entry name" value="chitin_NgcE"/>
    <property type="match status" value="1"/>
</dbReference>
<name>A0A238X4N3_9ACTN</name>
<accession>A0A238X4N3</accession>
<proteinExistence type="inferred from homology"/>
<dbReference type="Gene3D" id="3.40.190.10">
    <property type="entry name" value="Periplasmic binding protein-like II"/>
    <property type="match status" value="2"/>
</dbReference>
<dbReference type="OrthoDB" id="8663148at2"/>
<evidence type="ECO:0000313" key="3">
    <source>
        <dbReference type="EMBL" id="SNR53670.1"/>
    </source>
</evidence>
<dbReference type="InterPro" id="IPR050490">
    <property type="entry name" value="Bact_solute-bd_prot1"/>
</dbReference>
<feature type="region of interest" description="Disordered" evidence="2">
    <location>
        <begin position="37"/>
        <end position="57"/>
    </location>
</feature>
<reference evidence="3 4" key="1">
    <citation type="submission" date="2017-06" db="EMBL/GenBank/DDBJ databases">
        <authorList>
            <person name="Kim H.J."/>
            <person name="Triplett B.A."/>
        </authorList>
    </citation>
    <scope>NUCLEOTIDE SEQUENCE [LARGE SCALE GENOMIC DNA]</scope>
    <source>
        <strain evidence="3 4">DSM 43151</strain>
    </source>
</reference>
<dbReference type="Proteomes" id="UP000198415">
    <property type="component" value="Unassembled WGS sequence"/>
</dbReference>
<dbReference type="InterPro" id="IPR022386">
    <property type="entry name" value="Chitin_NgcE"/>
</dbReference>
<feature type="compositionally biased region" description="Low complexity" evidence="2">
    <location>
        <begin position="37"/>
        <end position="49"/>
    </location>
</feature>
<evidence type="ECO:0000313" key="4">
    <source>
        <dbReference type="Proteomes" id="UP000198415"/>
    </source>
</evidence>
<dbReference type="PROSITE" id="PS51318">
    <property type="entry name" value="TAT"/>
    <property type="match status" value="1"/>
</dbReference>
<evidence type="ECO:0000256" key="1">
    <source>
        <dbReference type="ARBA" id="ARBA00008520"/>
    </source>
</evidence>
<dbReference type="PANTHER" id="PTHR43649">
    <property type="entry name" value="ARABINOSE-BINDING PROTEIN-RELATED"/>
    <property type="match status" value="1"/>
</dbReference>
<dbReference type="AlphaFoldDB" id="A0A238X4N3"/>
<sequence>MNSTTQARPYPNRRTLLKTAVSASIAAPLLGACVTSGGSDDSGAAAEGAPKTADNPLGVKADAPLEVVVFKGGYGDEYATRAEAQYAQKYPQAKIDHKGLQKVGEAMQPRFVAGNPPDVVDNTGAGRLDIATLVAAGQTGDLSDLLDAPALDQPGKKVRDTLLPGVVDDGTFGGKPVALNFTYTVWGLWYSKSFFAERGWQYPKTWAEMLTLCATIKKSGVAPWTYQGKYPEYLNDPLLSMAAKAGGLDLIKAVDNLEPGAWKQPGLVQAATAFAELAGKGYLLAGSEALSHTEAQAAWCQRKAAFIPCGSWLESEQKGVAPAGFDMVLGTVPAGGPSDRLPVTAVQAASSESFLVPTKATNPAGGREYLRILFSKASATAFAQANSTLPAVAGATDGLTLSSGLGSVRDAVTAAGADTFTYRFRTWYAPLAKAVDDATGELANKRISPADWSTRIQKAADALAKDTSVQKYTR</sequence>
<evidence type="ECO:0000256" key="2">
    <source>
        <dbReference type="SAM" id="MobiDB-lite"/>
    </source>
</evidence>
<keyword evidence="4" id="KW-1185">Reference proteome</keyword>
<comment type="similarity">
    <text evidence="1">Belongs to the bacterial solute-binding protein 1 family.</text>
</comment>
<gene>
    <name evidence="3" type="ORF">SAMN06264365_10348</name>
</gene>
<organism evidence="3 4">
    <name type="scientific">Actinoplanes regularis</name>
    <dbReference type="NCBI Taxonomy" id="52697"/>
    <lineage>
        <taxon>Bacteria</taxon>
        <taxon>Bacillati</taxon>
        <taxon>Actinomycetota</taxon>
        <taxon>Actinomycetes</taxon>
        <taxon>Micromonosporales</taxon>
        <taxon>Micromonosporaceae</taxon>
        <taxon>Actinoplanes</taxon>
    </lineage>
</organism>
<dbReference type="SUPFAM" id="SSF53850">
    <property type="entry name" value="Periplasmic binding protein-like II"/>
    <property type="match status" value="1"/>
</dbReference>
<dbReference type="EMBL" id="FZNR01000003">
    <property type="protein sequence ID" value="SNR53670.1"/>
    <property type="molecule type" value="Genomic_DNA"/>
</dbReference>
<dbReference type="PANTHER" id="PTHR43649:SF31">
    <property type="entry name" value="SN-GLYCEROL-3-PHOSPHATE-BINDING PERIPLASMIC PROTEIN UGPB"/>
    <property type="match status" value="1"/>
</dbReference>
<dbReference type="InterPro" id="IPR006311">
    <property type="entry name" value="TAT_signal"/>
</dbReference>
<protein>
    <submittedName>
        <fullName evidence="3">Carbohydrate ABC transporter substrate-binding protein, CUT1 family</fullName>
    </submittedName>
</protein>